<keyword evidence="1" id="KW-0472">Membrane</keyword>
<dbReference type="AlphaFoldDB" id="A0A8C7WSS7"/>
<dbReference type="Ensembl" id="ENSOSIT00000003027.1">
    <property type="protein sequence ID" value="ENSOSIP00000002821.1"/>
    <property type="gene ID" value="ENSOSIG00000001766.1"/>
</dbReference>
<reference evidence="2" key="2">
    <citation type="submission" date="2025-09" db="UniProtKB">
        <authorList>
            <consortium name="Ensembl"/>
        </authorList>
    </citation>
    <scope>IDENTIFICATION</scope>
</reference>
<sequence length="44" mass="5366">MNKHIGERETVSGVNVEYNHIPFLILYVYEYLIYLKVFVGFFYF</sequence>
<proteinExistence type="predicted"/>
<reference evidence="2" key="1">
    <citation type="submission" date="2025-08" db="UniProtKB">
        <authorList>
            <consortium name="Ensembl"/>
        </authorList>
    </citation>
    <scope>IDENTIFICATION</scope>
</reference>
<keyword evidence="1" id="KW-0812">Transmembrane</keyword>
<protein>
    <submittedName>
        <fullName evidence="2">Uncharacterized protein</fullName>
    </submittedName>
</protein>
<accession>A0A8C7WSS7</accession>
<keyword evidence="3" id="KW-1185">Reference proteome</keyword>
<evidence type="ECO:0000313" key="2">
    <source>
        <dbReference type="Ensembl" id="ENSOSIP00000002821.1"/>
    </source>
</evidence>
<feature type="transmembrane region" description="Helical" evidence="1">
    <location>
        <begin position="20"/>
        <end position="43"/>
    </location>
</feature>
<organism evidence="2 3">
    <name type="scientific">Oryzias sinensis</name>
    <name type="common">Chinese medaka</name>
    <dbReference type="NCBI Taxonomy" id="183150"/>
    <lineage>
        <taxon>Eukaryota</taxon>
        <taxon>Metazoa</taxon>
        <taxon>Chordata</taxon>
        <taxon>Craniata</taxon>
        <taxon>Vertebrata</taxon>
        <taxon>Euteleostomi</taxon>
        <taxon>Actinopterygii</taxon>
        <taxon>Neopterygii</taxon>
        <taxon>Teleostei</taxon>
        <taxon>Neoteleostei</taxon>
        <taxon>Acanthomorphata</taxon>
        <taxon>Ovalentaria</taxon>
        <taxon>Atherinomorphae</taxon>
        <taxon>Beloniformes</taxon>
        <taxon>Adrianichthyidae</taxon>
        <taxon>Oryziinae</taxon>
        <taxon>Oryzias</taxon>
    </lineage>
</organism>
<name>A0A8C7WSS7_9TELE</name>
<evidence type="ECO:0000256" key="1">
    <source>
        <dbReference type="SAM" id="Phobius"/>
    </source>
</evidence>
<keyword evidence="1" id="KW-1133">Transmembrane helix</keyword>
<evidence type="ECO:0000313" key="3">
    <source>
        <dbReference type="Proteomes" id="UP000694383"/>
    </source>
</evidence>
<dbReference type="Proteomes" id="UP000694383">
    <property type="component" value="Unplaced"/>
</dbReference>